<dbReference type="Pfam" id="PF08598">
    <property type="entry name" value="Sds3"/>
    <property type="match status" value="1"/>
</dbReference>
<gene>
    <name evidence="8" type="ORF">DIURU_005551</name>
</gene>
<accession>A0A642UCT4</accession>
<feature type="region of interest" description="Disordered" evidence="7">
    <location>
        <begin position="168"/>
        <end position="218"/>
    </location>
</feature>
<dbReference type="VEuPathDB" id="FungiDB:DIURU_005551"/>
<evidence type="ECO:0000256" key="2">
    <source>
        <dbReference type="ARBA" id="ARBA00022491"/>
    </source>
</evidence>
<comment type="caution">
    <text evidence="8">The sequence shown here is derived from an EMBL/GenBank/DDBJ whole genome shotgun (WGS) entry which is preliminary data.</text>
</comment>
<feature type="compositionally biased region" description="Polar residues" evidence="7">
    <location>
        <begin position="261"/>
        <end position="276"/>
    </location>
</feature>
<feature type="coiled-coil region" evidence="6">
    <location>
        <begin position="79"/>
        <end position="129"/>
    </location>
</feature>
<evidence type="ECO:0000313" key="8">
    <source>
        <dbReference type="EMBL" id="KAA8896811.1"/>
    </source>
</evidence>
<dbReference type="GeneID" id="54784202"/>
<dbReference type="InterPro" id="IPR013907">
    <property type="entry name" value="Sds3"/>
</dbReference>
<dbReference type="AlphaFoldDB" id="A0A642UCT4"/>
<feature type="compositionally biased region" description="Polar residues" evidence="7">
    <location>
        <begin position="177"/>
        <end position="189"/>
    </location>
</feature>
<evidence type="ECO:0000256" key="4">
    <source>
        <dbReference type="ARBA" id="ARBA00023163"/>
    </source>
</evidence>
<keyword evidence="6" id="KW-0175">Coiled coil</keyword>
<keyword evidence="9" id="KW-1185">Reference proteome</keyword>
<evidence type="ECO:0008006" key="10">
    <source>
        <dbReference type="Google" id="ProtNLM"/>
    </source>
</evidence>
<dbReference type="SMART" id="SM01401">
    <property type="entry name" value="Sds3"/>
    <property type="match status" value="1"/>
</dbReference>
<name>A0A642UCT4_DIURU</name>
<dbReference type="RefSeq" id="XP_034009607.1">
    <property type="nucleotide sequence ID" value="XM_034158546.1"/>
</dbReference>
<evidence type="ECO:0000313" key="9">
    <source>
        <dbReference type="Proteomes" id="UP000449547"/>
    </source>
</evidence>
<evidence type="ECO:0000256" key="7">
    <source>
        <dbReference type="SAM" id="MobiDB-lite"/>
    </source>
</evidence>
<dbReference type="Proteomes" id="UP000449547">
    <property type="component" value="Unassembled WGS sequence"/>
</dbReference>
<dbReference type="GO" id="GO:0010468">
    <property type="term" value="P:regulation of gene expression"/>
    <property type="evidence" value="ECO:0007669"/>
    <property type="project" value="UniProtKB-ARBA"/>
</dbReference>
<dbReference type="GO" id="GO:0005654">
    <property type="term" value="C:nucleoplasm"/>
    <property type="evidence" value="ECO:0007669"/>
    <property type="project" value="UniProtKB-ARBA"/>
</dbReference>
<evidence type="ECO:0000256" key="1">
    <source>
        <dbReference type="ARBA" id="ARBA00004123"/>
    </source>
</evidence>
<reference evidence="8 9" key="1">
    <citation type="submission" date="2019-07" db="EMBL/GenBank/DDBJ databases">
        <title>Genome assembly of two rare yeast pathogens: Diutina rugosa and Trichomonascus ciferrii.</title>
        <authorList>
            <person name="Mixao V."/>
            <person name="Saus E."/>
            <person name="Hansen A."/>
            <person name="Lass-Flor C."/>
            <person name="Gabaldon T."/>
        </authorList>
    </citation>
    <scope>NUCLEOTIDE SEQUENCE [LARGE SCALE GENOMIC DNA]</scope>
    <source>
        <strain evidence="8 9">CBS 613</strain>
    </source>
</reference>
<feature type="compositionally biased region" description="Polar residues" evidence="7">
    <location>
        <begin position="205"/>
        <end position="218"/>
    </location>
</feature>
<organism evidence="8 9">
    <name type="scientific">Diutina rugosa</name>
    <name type="common">Yeast</name>
    <name type="synonym">Candida rugosa</name>
    <dbReference type="NCBI Taxonomy" id="5481"/>
    <lineage>
        <taxon>Eukaryota</taxon>
        <taxon>Fungi</taxon>
        <taxon>Dikarya</taxon>
        <taxon>Ascomycota</taxon>
        <taxon>Saccharomycotina</taxon>
        <taxon>Pichiomycetes</taxon>
        <taxon>Debaryomycetaceae</taxon>
        <taxon>Diutina</taxon>
    </lineage>
</organism>
<keyword evidence="4" id="KW-0804">Transcription</keyword>
<dbReference type="OrthoDB" id="70376at2759"/>
<sequence>MESKRDRKRHQIGQRLVKLEHTFAQEKESFYNQSLHELQAVLATLQQGTNDDLGRQRNRLEIERDYELTRLRLWEEYQVKQVEQEYQEELERAKDHHDKMIKLIKEKLYDKLQNQIKQLKEDKLLLNLVNANSWGGDQGSAALSAAVVSSLSHSGRSLRKREMRFTTGEADDLSDGPSASANGHVSSAGNGYISASKRRRHYPTRYSSNDESSAGFQSSTAPAHHILATSGSVTDSNLSDKDYDALNVMIMTSDDMVGLNLTSSRPSNGKPNTRGNKQFPGVQGLKPEELNEDLSLLRSAVNN</sequence>
<proteinExistence type="predicted"/>
<dbReference type="OMA" id="VANAHSY"/>
<keyword evidence="3" id="KW-0805">Transcription regulation</keyword>
<feature type="region of interest" description="Disordered" evidence="7">
    <location>
        <begin position="261"/>
        <end position="303"/>
    </location>
</feature>
<comment type="subcellular location">
    <subcellularLocation>
        <location evidence="1">Nucleus</location>
    </subcellularLocation>
</comment>
<keyword evidence="2" id="KW-0678">Repressor</keyword>
<dbReference type="EMBL" id="SWFT01000162">
    <property type="protein sequence ID" value="KAA8896811.1"/>
    <property type="molecule type" value="Genomic_DNA"/>
</dbReference>
<evidence type="ECO:0000256" key="6">
    <source>
        <dbReference type="SAM" id="Coils"/>
    </source>
</evidence>
<keyword evidence="5" id="KW-0539">Nucleus</keyword>
<evidence type="ECO:0000256" key="3">
    <source>
        <dbReference type="ARBA" id="ARBA00023015"/>
    </source>
</evidence>
<protein>
    <recommendedName>
        <fullName evidence="10">Transcriptional regulatory protein SDS3</fullName>
    </recommendedName>
</protein>
<dbReference type="PANTHER" id="PTHR21964">
    <property type="entry name" value="BREAST CANCER METASTASIS-SUPPRESSOR 1"/>
    <property type="match status" value="1"/>
</dbReference>
<evidence type="ECO:0000256" key="5">
    <source>
        <dbReference type="ARBA" id="ARBA00023242"/>
    </source>
</evidence>